<feature type="non-terminal residue" evidence="1">
    <location>
        <position position="1"/>
    </location>
</feature>
<sequence length="63" mass="7634">ERRREEKDVRKSKYQYLHDDPDVGPWLSGYGRNVQLAYARELDRFLKWLGKTPKQLVKERKAD</sequence>
<evidence type="ECO:0000313" key="1">
    <source>
        <dbReference type="EMBL" id="GAI66288.1"/>
    </source>
</evidence>
<dbReference type="AlphaFoldDB" id="X1QDI5"/>
<gene>
    <name evidence="1" type="ORF">S06H3_66341</name>
</gene>
<comment type="caution">
    <text evidence="1">The sequence shown here is derived from an EMBL/GenBank/DDBJ whole genome shotgun (WGS) entry which is preliminary data.</text>
</comment>
<dbReference type="EMBL" id="BARV01045149">
    <property type="protein sequence ID" value="GAI66288.1"/>
    <property type="molecule type" value="Genomic_DNA"/>
</dbReference>
<organism evidence="1">
    <name type="scientific">marine sediment metagenome</name>
    <dbReference type="NCBI Taxonomy" id="412755"/>
    <lineage>
        <taxon>unclassified sequences</taxon>
        <taxon>metagenomes</taxon>
        <taxon>ecological metagenomes</taxon>
    </lineage>
</organism>
<name>X1QDI5_9ZZZZ</name>
<accession>X1QDI5</accession>
<feature type="non-terminal residue" evidence="1">
    <location>
        <position position="63"/>
    </location>
</feature>
<protein>
    <submittedName>
        <fullName evidence="1">Uncharacterized protein</fullName>
    </submittedName>
</protein>
<reference evidence="1" key="1">
    <citation type="journal article" date="2014" name="Front. Microbiol.">
        <title>High frequency of phylogenetically diverse reductive dehalogenase-homologous genes in deep subseafloor sedimentary metagenomes.</title>
        <authorList>
            <person name="Kawai M."/>
            <person name="Futagami T."/>
            <person name="Toyoda A."/>
            <person name="Takaki Y."/>
            <person name="Nishi S."/>
            <person name="Hori S."/>
            <person name="Arai W."/>
            <person name="Tsubouchi T."/>
            <person name="Morono Y."/>
            <person name="Uchiyama I."/>
            <person name="Ito T."/>
            <person name="Fujiyama A."/>
            <person name="Inagaki F."/>
            <person name="Takami H."/>
        </authorList>
    </citation>
    <scope>NUCLEOTIDE SEQUENCE</scope>
    <source>
        <strain evidence="1">Expedition CK06-06</strain>
    </source>
</reference>
<proteinExistence type="predicted"/>